<evidence type="ECO:0000313" key="3">
    <source>
        <dbReference type="EMBL" id="ODV75213.1"/>
    </source>
</evidence>
<dbReference type="OrthoDB" id="2154985at2759"/>
<dbReference type="GeneID" id="30988687"/>
<dbReference type="EMBL" id="CDQK01000003">
    <property type="protein sequence ID" value="CEP22372.1"/>
    <property type="molecule type" value="Genomic_DNA"/>
</dbReference>
<sequence length="744" mass="83986">MLRAFGFKRDTTISDDDAAPLILQQAHDFELALQAMDYLLDDRTDEGLLLISGESDSTIKTLANGVIHFLEATLGFEPEVMRKAGEVLGKAETLSARDRTKSQRMKLKTSKNFPPGTEYAVCYAEATLLNALVMLLSESMIESAKALLKLRRAYQTLDELLGLVKDFDRKKKMQGRGVLPLKNESTPSLSSSASSYSTDVPFNLSDDMLKDARLVGMADKVQHMRISRLNGSHIGNTPASERLRVTVGYNSEKVCELEGTDSLDHHYPVNPNSEMSTIDEYIITGTNLCFGILQLVLSLIPPAIGKVLSVVGFKGSRENGLKMIWESVQGRNIHGCIGLLALLVFYDGPFQFTDADFDIPDLFNNEHTLGTNLTNEESGLDLKKTKSLRIMRTESRAFQGLGKPTLLHPGKKLEDALLYARALFPHSALWLLQEARMLASRGRLEESLQLMDSIERDVKMVQVEALLVFDRVMVLMFLHKYERAAQDIPKLLSLNAWSPGLYTYIAASCYVELYRMCKAGLIEDGETLARKDEFAKKAQELLLKVTGLVKSGKKTMPFDKFLLRKMGEYQENVRRYKVDLIDAIGTSPTHELMYFWNGYNRMPEKDLRLAQVLLDYSVSDHSAIPEHENHSMIRSLLQAITLRRLGNIDEGLAILDKKVIKNIIVLQPNVRKEPYKYIHHTEDPWLYPTAMYERALFVWKQIGVDGLETSKEWLVYAQGYADDYELSTRVSMKIKAATDRLEAL</sequence>
<accession>A0A0H5C3T4</accession>
<dbReference type="RefSeq" id="XP_020072252.1">
    <property type="nucleotide sequence ID" value="XM_020214291.1"/>
</dbReference>
<dbReference type="GO" id="GO:0005741">
    <property type="term" value="C:mitochondrial outer membrane"/>
    <property type="evidence" value="ECO:0007669"/>
    <property type="project" value="TreeGrafter"/>
</dbReference>
<dbReference type="Proteomes" id="UP000094389">
    <property type="component" value="Unassembled WGS sequence"/>
</dbReference>
<evidence type="ECO:0008006" key="6">
    <source>
        <dbReference type="Google" id="ProtNLM"/>
    </source>
</evidence>
<dbReference type="InterPro" id="IPR019412">
    <property type="entry name" value="IML2/TPR_39"/>
</dbReference>
<dbReference type="AlphaFoldDB" id="A0A0H5C3T4"/>
<evidence type="ECO:0000313" key="4">
    <source>
        <dbReference type="Proteomes" id="UP000038830"/>
    </source>
</evidence>
<proteinExistence type="inferred from homology"/>
<evidence type="ECO:0000313" key="5">
    <source>
        <dbReference type="Proteomes" id="UP000094389"/>
    </source>
</evidence>
<dbReference type="PANTHER" id="PTHR31859:SF1">
    <property type="entry name" value="TETRATRICOPEPTIDE REPEAT PROTEIN 39C"/>
    <property type="match status" value="1"/>
</dbReference>
<organism evidence="2 4">
    <name type="scientific">Cyberlindnera jadinii (strain ATCC 18201 / CBS 1600 / BCRC 20928 / JCM 3617 / NBRC 0987 / NRRL Y-1542)</name>
    <name type="common">Torula yeast</name>
    <name type="synonym">Candida utilis</name>
    <dbReference type="NCBI Taxonomy" id="983966"/>
    <lineage>
        <taxon>Eukaryota</taxon>
        <taxon>Fungi</taxon>
        <taxon>Dikarya</taxon>
        <taxon>Ascomycota</taxon>
        <taxon>Saccharomycotina</taxon>
        <taxon>Saccharomycetes</taxon>
        <taxon>Phaffomycetales</taxon>
        <taxon>Phaffomycetaceae</taxon>
        <taxon>Cyberlindnera</taxon>
    </lineage>
</organism>
<accession>A0A1E4S6X7</accession>
<protein>
    <recommendedName>
        <fullName evidence="6">Mitochondrial outer membrane protein IML2</fullName>
    </recommendedName>
</protein>
<comment type="similarity">
    <text evidence="1">Belongs to the IML2 family.</text>
</comment>
<reference evidence="3 5" key="3">
    <citation type="journal article" date="2016" name="Proc. Natl. Acad. Sci. U.S.A.">
        <title>Comparative genomics of biotechnologically important yeasts.</title>
        <authorList>
            <person name="Riley R."/>
            <person name="Haridas S."/>
            <person name="Wolfe K.H."/>
            <person name="Lopes M.R."/>
            <person name="Hittinger C.T."/>
            <person name="Goeker M."/>
            <person name="Salamov A.A."/>
            <person name="Wisecaver J.H."/>
            <person name="Long T.M."/>
            <person name="Calvey C.H."/>
            <person name="Aerts A.L."/>
            <person name="Barry K.W."/>
            <person name="Choi C."/>
            <person name="Clum A."/>
            <person name="Coughlan A.Y."/>
            <person name="Deshpande S."/>
            <person name="Douglass A.P."/>
            <person name="Hanson S.J."/>
            <person name="Klenk H.-P."/>
            <person name="LaButti K.M."/>
            <person name="Lapidus A."/>
            <person name="Lindquist E.A."/>
            <person name="Lipzen A.M."/>
            <person name="Meier-Kolthoff J.P."/>
            <person name="Ohm R.A."/>
            <person name="Otillar R.P."/>
            <person name="Pangilinan J.L."/>
            <person name="Peng Y."/>
            <person name="Rokas A."/>
            <person name="Rosa C.A."/>
            <person name="Scheuner C."/>
            <person name="Sibirny A.A."/>
            <person name="Slot J.C."/>
            <person name="Stielow J.B."/>
            <person name="Sun H."/>
            <person name="Kurtzman C.P."/>
            <person name="Blackwell M."/>
            <person name="Grigoriev I.V."/>
            <person name="Jeffries T.W."/>
        </authorList>
    </citation>
    <scope>NUCLEOTIDE SEQUENCE [LARGE SCALE GENOMIC DNA]</scope>
    <source>
        <strain evidence="5">ATCC 18201 / CBS 1600 / BCRC 20928 / JCM 3617 / NBRC 0987 / NRRL Y-1542</strain>
        <strain evidence="3">NRRL Y-1542</strain>
    </source>
</reference>
<dbReference type="PANTHER" id="PTHR31859">
    <property type="entry name" value="TETRATRICOPEPTIDE REPEAT PROTEIN 39 FAMILY MEMBER"/>
    <property type="match status" value="1"/>
</dbReference>
<keyword evidence="5" id="KW-1185">Reference proteome</keyword>
<dbReference type="GO" id="GO:0005634">
    <property type="term" value="C:nucleus"/>
    <property type="evidence" value="ECO:0007669"/>
    <property type="project" value="TreeGrafter"/>
</dbReference>
<evidence type="ECO:0000313" key="2">
    <source>
        <dbReference type="EMBL" id="CEP22372.1"/>
    </source>
</evidence>
<gene>
    <name evidence="2" type="ORF">BN1211_2730</name>
    <name evidence="3" type="ORF">CYBJADRAFT_165968</name>
</gene>
<name>A0A0H5C3T4_CYBJN</name>
<dbReference type="Pfam" id="PF10300">
    <property type="entry name" value="Iml2-TPR_39"/>
    <property type="match status" value="1"/>
</dbReference>
<dbReference type="GO" id="GO:0005829">
    <property type="term" value="C:cytosol"/>
    <property type="evidence" value="ECO:0007669"/>
    <property type="project" value="TreeGrafter"/>
</dbReference>
<dbReference type="Proteomes" id="UP000038830">
    <property type="component" value="Unassembled WGS sequence"/>
</dbReference>
<reference evidence="4" key="2">
    <citation type="journal article" date="2015" name="J. Biotechnol.">
        <title>The structure of the Cyberlindnera jadinii genome and its relation to Candida utilis analyzed by the occurrence of single nucleotide polymorphisms.</title>
        <authorList>
            <person name="Rupp O."/>
            <person name="Brinkrolf K."/>
            <person name="Buerth C."/>
            <person name="Kunigo M."/>
            <person name="Schneider J."/>
            <person name="Jaenicke S."/>
            <person name="Goesmann A."/>
            <person name="Puehler A."/>
            <person name="Jaeger K.-E."/>
            <person name="Ernst J.F."/>
        </authorList>
    </citation>
    <scope>NUCLEOTIDE SEQUENCE [LARGE SCALE GENOMIC DNA]</scope>
    <source>
        <strain evidence="4">ATCC 18201 / CBS 1600 / BCRC 20928 / JCM 3617 / NBRC 0987 / NRRL Y-1542</strain>
    </source>
</reference>
<evidence type="ECO:0000256" key="1">
    <source>
        <dbReference type="ARBA" id="ARBA00010925"/>
    </source>
</evidence>
<dbReference type="EMBL" id="KV453926">
    <property type="protein sequence ID" value="ODV75213.1"/>
    <property type="molecule type" value="Genomic_DNA"/>
</dbReference>
<reference evidence="2" key="1">
    <citation type="submission" date="2014-12" db="EMBL/GenBank/DDBJ databases">
        <authorList>
            <person name="Jaenicke S."/>
        </authorList>
    </citation>
    <scope>NUCLEOTIDE SEQUENCE [LARGE SCALE GENOMIC DNA]</scope>
    <source>
        <strain evidence="2">CBS1600</strain>
    </source>
</reference>
<dbReference type="OMA" id="WNGYNRM"/>